<evidence type="ECO:0000256" key="4">
    <source>
        <dbReference type="ARBA" id="ARBA00022690"/>
    </source>
</evidence>
<evidence type="ECO:0000256" key="1">
    <source>
        <dbReference type="ARBA" id="ARBA00004613"/>
    </source>
</evidence>
<organism evidence="9 10">
    <name type="scientific">Streptomyces griseus subsp. griseus (strain JCM 4626 / CBS 651.72 / NBRC 13350 / KCC S-0626 / ISP 5235)</name>
    <dbReference type="NCBI Taxonomy" id="455632"/>
    <lineage>
        <taxon>Bacteria</taxon>
        <taxon>Bacillati</taxon>
        <taxon>Actinomycetota</taxon>
        <taxon>Actinomycetes</taxon>
        <taxon>Kitasatosporales</taxon>
        <taxon>Streptomycetaceae</taxon>
        <taxon>Streptomyces</taxon>
    </lineage>
</organism>
<feature type="signal peptide" evidence="7">
    <location>
        <begin position="1"/>
        <end position="37"/>
    </location>
</feature>
<dbReference type="InterPro" id="IPR020054">
    <property type="entry name" value="Prot_inh_SSI_I16_CS"/>
</dbReference>
<reference evidence="10" key="1">
    <citation type="journal article" date="2008" name="J. Bacteriol.">
        <title>Genome sequence of the streptomycin-producing microorganism Streptomyces griseus IFO 13350.</title>
        <authorList>
            <person name="Ohnishi Y."/>
            <person name="Ishikawa J."/>
            <person name="Hara H."/>
            <person name="Suzuki H."/>
            <person name="Ikenoya M."/>
            <person name="Ikeda H."/>
            <person name="Yamashita A."/>
            <person name="Hattori M."/>
            <person name="Horinouchi S."/>
        </authorList>
    </citation>
    <scope>NUCLEOTIDE SEQUENCE [LARGE SCALE GENOMIC DNA]</scope>
    <source>
        <strain evidence="10">JCM 4626 / NBRC 13350</strain>
    </source>
</reference>
<keyword evidence="4" id="KW-0646">Protease inhibitor</keyword>
<dbReference type="eggNOG" id="ENOG50333FU">
    <property type="taxonomic scope" value="Bacteria"/>
</dbReference>
<dbReference type="Pfam" id="PF00720">
    <property type="entry name" value="SSI"/>
    <property type="match status" value="1"/>
</dbReference>
<keyword evidence="6" id="KW-1015">Disulfide bond</keyword>
<sequence>MITRDHRPWPTPPQRSWSFRMLRRLALTAVVSLAALAAAVPASTATASGSLGPTPAAVPTSGPLAAARPALGPLPMPMPLPLPGFLDGGDGAGPGEAGEALTRLTVSVENTGVAGADGTFELECGPTGGSHPRGQAACDRLAEAGATRAGRQELFRPTPEGTMCTMIHGGDAFARIVGTWEGRAVDTTASRRDGCEIARWNSLVPVLPDVR</sequence>
<comment type="subcellular location">
    <subcellularLocation>
        <location evidence="1">Secreted</location>
    </subcellularLocation>
</comment>
<dbReference type="GO" id="GO:0005576">
    <property type="term" value="C:extracellular region"/>
    <property type="evidence" value="ECO:0007669"/>
    <property type="project" value="UniProtKB-SubCell"/>
</dbReference>
<dbReference type="Gene3D" id="3.30.350.10">
    <property type="entry name" value="Subtilisin inhibitor-like"/>
    <property type="match status" value="1"/>
</dbReference>
<feature type="domain" description="Subtilisin inhibitor" evidence="8">
    <location>
        <begin position="103"/>
        <end position="186"/>
    </location>
</feature>
<dbReference type="InterPro" id="IPR036819">
    <property type="entry name" value="Subtilisin_inhibitor-like_sf"/>
</dbReference>
<dbReference type="PROSITE" id="PS00999">
    <property type="entry name" value="SSI"/>
    <property type="match status" value="1"/>
</dbReference>
<evidence type="ECO:0000313" key="9">
    <source>
        <dbReference type="EMBL" id="BAG20429.1"/>
    </source>
</evidence>
<proteinExistence type="inferred from homology"/>
<evidence type="ECO:0000256" key="6">
    <source>
        <dbReference type="ARBA" id="ARBA00023157"/>
    </source>
</evidence>
<evidence type="ECO:0000313" key="10">
    <source>
        <dbReference type="Proteomes" id="UP000001685"/>
    </source>
</evidence>
<dbReference type="InterPro" id="IPR023549">
    <property type="entry name" value="Subtilisin_inhibitor"/>
</dbReference>
<dbReference type="EMBL" id="AP009493">
    <property type="protein sequence ID" value="BAG20429.1"/>
    <property type="molecule type" value="Genomic_DNA"/>
</dbReference>
<dbReference type="AlphaFoldDB" id="B1VP50"/>
<gene>
    <name evidence="9" type="ordered locus">SGR_3600</name>
</gene>
<evidence type="ECO:0000259" key="8">
    <source>
        <dbReference type="Pfam" id="PF00720"/>
    </source>
</evidence>
<dbReference type="HOGENOM" id="CLU_121949_1_0_11"/>
<keyword evidence="5" id="KW-0722">Serine protease inhibitor</keyword>
<accession>B1VP50</accession>
<evidence type="ECO:0000256" key="5">
    <source>
        <dbReference type="ARBA" id="ARBA00022900"/>
    </source>
</evidence>
<dbReference type="Proteomes" id="UP000001685">
    <property type="component" value="Chromosome"/>
</dbReference>
<name>B1VP50_STRGG</name>
<evidence type="ECO:0000256" key="7">
    <source>
        <dbReference type="SAM" id="SignalP"/>
    </source>
</evidence>
<evidence type="ECO:0000256" key="2">
    <source>
        <dbReference type="ARBA" id="ARBA00010472"/>
    </source>
</evidence>
<feature type="chain" id="PRO_5039154408" description="Subtilisin inhibitor domain-containing protein" evidence="7">
    <location>
        <begin position="38"/>
        <end position="211"/>
    </location>
</feature>
<evidence type="ECO:0000256" key="3">
    <source>
        <dbReference type="ARBA" id="ARBA00022525"/>
    </source>
</evidence>
<protein>
    <recommendedName>
        <fullName evidence="8">Subtilisin inhibitor domain-containing protein</fullName>
    </recommendedName>
</protein>
<dbReference type="GO" id="GO:0004867">
    <property type="term" value="F:serine-type endopeptidase inhibitor activity"/>
    <property type="evidence" value="ECO:0007669"/>
    <property type="project" value="UniProtKB-KW"/>
</dbReference>
<dbReference type="SUPFAM" id="SSF55399">
    <property type="entry name" value="Subtilisin inhibitor"/>
    <property type="match status" value="1"/>
</dbReference>
<dbReference type="KEGG" id="sgr:SGR_3600"/>
<keyword evidence="3" id="KW-0964">Secreted</keyword>
<comment type="similarity">
    <text evidence="2">Belongs to the protease inhibitor I16 (SSI) family.</text>
</comment>
<keyword evidence="7" id="KW-0732">Signal</keyword>